<accession>A0A0G2I950</accession>
<evidence type="ECO:0000256" key="1">
    <source>
        <dbReference type="ARBA" id="ARBA00023015"/>
    </source>
</evidence>
<sequence length="516" mass="57868">MASTIAIQPSDAKGRKRKAHKKSRQGCGNCKIRRVKCDESRPGCKKCSSFGVSCNYDPGAADLQPSPPSHAQAAGYGSFNVEIIKFQNSTRLAPRKSPCSLNRTILNMINTSQANACSPKPGYDHNIHDSIFPHRQYQMREHDLELLTKFQARTVCSIGTDATRPIYRREIIRLAFQHPFLLHMVVTMTLMHDRYLSDTPPWPRSSSTPQPLISSPKALLHWYLGTTLFNTKLSNPSQIHPEERDAIWATSVLLCAITFSYVEASRPEDSWPLKRSSHLDLDWLTISDGKREVWKLSEPLRTDSVFREALVGHAYGEGHVTASDIGTVGDHGLNVGSRFCSASDYDYYSMIGSVSGSGPNGSPPDEFLLLHHSITTIFPDPNLNPYYTALTTLHNLFTAPLKPDTPFAPFLAFITHIDPVYSSLLHQKDQLALLLLAYWYGYIYKSESEHGPWWLWSRVRVEGRALCMYLERCGVGIGVELELGTRNMIGGGIEGMVDERTVKQLISWPKRMCGLL</sequence>
<evidence type="ECO:0000256" key="4">
    <source>
        <dbReference type="ARBA" id="ARBA00023242"/>
    </source>
</evidence>
<evidence type="ECO:0000256" key="3">
    <source>
        <dbReference type="ARBA" id="ARBA00023163"/>
    </source>
</evidence>
<keyword evidence="2" id="KW-0238">DNA-binding</keyword>
<dbReference type="CDD" id="cd00067">
    <property type="entry name" value="GAL4"/>
    <property type="match status" value="1"/>
</dbReference>
<dbReference type="SMART" id="SM00066">
    <property type="entry name" value="GAL4"/>
    <property type="match status" value="1"/>
</dbReference>
<gene>
    <name evidence="7" type="ORF">EMCG_07528</name>
</gene>
<dbReference type="PANTHER" id="PTHR47784">
    <property type="entry name" value="STEROL UPTAKE CONTROL PROTEIN 2"/>
    <property type="match status" value="1"/>
</dbReference>
<reference evidence="8" key="1">
    <citation type="journal article" date="2015" name="PLoS Genet.">
        <title>The dynamic genome and transcriptome of the human fungal pathogen Blastomyces and close relative Emmonsia.</title>
        <authorList>
            <person name="Munoz J.F."/>
            <person name="Gauthier G.M."/>
            <person name="Desjardins C.A."/>
            <person name="Gallo J.E."/>
            <person name="Holder J."/>
            <person name="Sullivan T.D."/>
            <person name="Marty A.J."/>
            <person name="Carmen J.C."/>
            <person name="Chen Z."/>
            <person name="Ding L."/>
            <person name="Gujja S."/>
            <person name="Magrini V."/>
            <person name="Misas E."/>
            <person name="Mitreva M."/>
            <person name="Priest M."/>
            <person name="Saif S."/>
            <person name="Whiston E.A."/>
            <person name="Young S."/>
            <person name="Zeng Q."/>
            <person name="Goldman W.E."/>
            <person name="Mardis E.R."/>
            <person name="Taylor J.W."/>
            <person name="McEwen J.G."/>
            <person name="Clay O.K."/>
            <person name="Klein B.S."/>
            <person name="Cuomo C.A."/>
        </authorList>
    </citation>
    <scope>NUCLEOTIDE SEQUENCE [LARGE SCALE GENOMIC DNA]</scope>
    <source>
        <strain evidence="8">UAMH 3008</strain>
    </source>
</reference>
<feature type="region of interest" description="Disordered" evidence="5">
    <location>
        <begin position="1"/>
        <end position="20"/>
    </location>
</feature>
<dbReference type="GO" id="GO:0003677">
    <property type="term" value="F:DNA binding"/>
    <property type="evidence" value="ECO:0007669"/>
    <property type="project" value="UniProtKB-KW"/>
</dbReference>
<dbReference type="InterPro" id="IPR001138">
    <property type="entry name" value="Zn2Cys6_DnaBD"/>
</dbReference>
<protein>
    <recommendedName>
        <fullName evidence="6">Zn(2)-C6 fungal-type domain-containing protein</fullName>
    </recommendedName>
</protein>
<dbReference type="EMBL" id="LCZI01000405">
    <property type="protein sequence ID" value="KKZ66790.1"/>
    <property type="molecule type" value="Genomic_DNA"/>
</dbReference>
<dbReference type="Pfam" id="PF00172">
    <property type="entry name" value="Zn_clus"/>
    <property type="match status" value="1"/>
</dbReference>
<keyword evidence="3" id="KW-0804">Transcription</keyword>
<dbReference type="Proteomes" id="UP000034164">
    <property type="component" value="Unassembled WGS sequence"/>
</dbReference>
<dbReference type="InterPro" id="IPR053157">
    <property type="entry name" value="Sterol_Uptake_Regulator"/>
</dbReference>
<organism evidence="7 8">
    <name type="scientific">[Emmonsia] crescens</name>
    <dbReference type="NCBI Taxonomy" id="73230"/>
    <lineage>
        <taxon>Eukaryota</taxon>
        <taxon>Fungi</taxon>
        <taxon>Dikarya</taxon>
        <taxon>Ascomycota</taxon>
        <taxon>Pezizomycotina</taxon>
        <taxon>Eurotiomycetes</taxon>
        <taxon>Eurotiomycetidae</taxon>
        <taxon>Onygenales</taxon>
        <taxon>Ajellomycetaceae</taxon>
        <taxon>Emergomyces</taxon>
    </lineage>
</organism>
<evidence type="ECO:0000313" key="7">
    <source>
        <dbReference type="EMBL" id="KKZ66790.1"/>
    </source>
</evidence>
<dbReference type="GO" id="GO:0008270">
    <property type="term" value="F:zinc ion binding"/>
    <property type="evidence" value="ECO:0007669"/>
    <property type="project" value="InterPro"/>
</dbReference>
<proteinExistence type="predicted"/>
<evidence type="ECO:0000313" key="8">
    <source>
        <dbReference type="Proteomes" id="UP000034164"/>
    </source>
</evidence>
<feature type="domain" description="Zn(2)-C6 fungal-type" evidence="6">
    <location>
        <begin position="26"/>
        <end position="56"/>
    </location>
</feature>
<dbReference type="AlphaFoldDB" id="A0A0G2I950"/>
<keyword evidence="1" id="KW-0805">Transcription regulation</keyword>
<name>A0A0G2I950_9EURO</name>
<dbReference type="PROSITE" id="PS00463">
    <property type="entry name" value="ZN2_CY6_FUNGAL_1"/>
    <property type="match status" value="1"/>
</dbReference>
<dbReference type="InterPro" id="IPR036864">
    <property type="entry name" value="Zn2-C6_fun-type_DNA-bd_sf"/>
</dbReference>
<dbReference type="VEuPathDB" id="FungiDB:EMCG_07528"/>
<dbReference type="Gene3D" id="4.10.240.10">
    <property type="entry name" value="Zn(2)-C6 fungal-type DNA-binding domain"/>
    <property type="match status" value="1"/>
</dbReference>
<dbReference type="PANTHER" id="PTHR47784:SF9">
    <property type="entry name" value="ZN(II)2CYS6 TRANSCRIPTION FACTOR (EUROFUNG)"/>
    <property type="match status" value="1"/>
</dbReference>
<evidence type="ECO:0000256" key="2">
    <source>
        <dbReference type="ARBA" id="ARBA00023125"/>
    </source>
</evidence>
<evidence type="ECO:0000256" key="5">
    <source>
        <dbReference type="SAM" id="MobiDB-lite"/>
    </source>
</evidence>
<dbReference type="GO" id="GO:0001228">
    <property type="term" value="F:DNA-binding transcription activator activity, RNA polymerase II-specific"/>
    <property type="evidence" value="ECO:0007669"/>
    <property type="project" value="TreeGrafter"/>
</dbReference>
<comment type="caution">
    <text evidence="7">The sequence shown here is derived from an EMBL/GenBank/DDBJ whole genome shotgun (WGS) entry which is preliminary data.</text>
</comment>
<dbReference type="OrthoDB" id="3031538at2759"/>
<keyword evidence="4" id="KW-0539">Nucleus</keyword>
<evidence type="ECO:0000259" key="6">
    <source>
        <dbReference type="PROSITE" id="PS50048"/>
    </source>
</evidence>
<dbReference type="SUPFAM" id="SSF57701">
    <property type="entry name" value="Zn2/Cys6 DNA-binding domain"/>
    <property type="match status" value="1"/>
</dbReference>
<dbReference type="PROSITE" id="PS50048">
    <property type="entry name" value="ZN2_CY6_FUNGAL_2"/>
    <property type="match status" value="1"/>
</dbReference>